<accession>A0A1W1XX94</accession>
<dbReference type="PANTHER" id="PTHR11102">
    <property type="entry name" value="SEL-1-LIKE PROTEIN"/>
    <property type="match status" value="1"/>
</dbReference>
<reference evidence="1 2" key="1">
    <citation type="submission" date="2017-04" db="EMBL/GenBank/DDBJ databases">
        <authorList>
            <person name="Afonso C.L."/>
            <person name="Miller P.J."/>
            <person name="Scott M.A."/>
            <person name="Spackman E."/>
            <person name="Goraichik I."/>
            <person name="Dimitrov K.M."/>
            <person name="Suarez D.L."/>
            <person name="Swayne D.E."/>
        </authorList>
    </citation>
    <scope>NUCLEOTIDE SEQUENCE [LARGE SCALE GENOMIC DNA]</scope>
    <source>
        <strain evidence="1 2">DSM 13146</strain>
    </source>
</reference>
<dbReference type="EMBL" id="FWXF01000040">
    <property type="protein sequence ID" value="SMC28589.1"/>
    <property type="molecule type" value="Genomic_DNA"/>
</dbReference>
<gene>
    <name evidence="1" type="ORF">SAMN02746041_03284</name>
</gene>
<dbReference type="Gene3D" id="1.25.40.10">
    <property type="entry name" value="Tetratricopeptide repeat domain"/>
    <property type="match status" value="2"/>
</dbReference>
<proteinExistence type="predicted"/>
<name>A0A1W1XX94_9BACT</name>
<dbReference type="InterPro" id="IPR011990">
    <property type="entry name" value="TPR-like_helical_dom_sf"/>
</dbReference>
<dbReference type="AlphaFoldDB" id="A0A1W1XX94"/>
<dbReference type="Pfam" id="PF08238">
    <property type="entry name" value="Sel1"/>
    <property type="match status" value="5"/>
</dbReference>
<evidence type="ECO:0008006" key="3">
    <source>
        <dbReference type="Google" id="ProtNLM"/>
    </source>
</evidence>
<evidence type="ECO:0000313" key="2">
    <source>
        <dbReference type="Proteomes" id="UP000192783"/>
    </source>
</evidence>
<dbReference type="InterPro" id="IPR006597">
    <property type="entry name" value="Sel1-like"/>
</dbReference>
<organism evidence="1 2">
    <name type="scientific">Desulfacinum hydrothermale DSM 13146</name>
    <dbReference type="NCBI Taxonomy" id="1121390"/>
    <lineage>
        <taxon>Bacteria</taxon>
        <taxon>Pseudomonadati</taxon>
        <taxon>Thermodesulfobacteriota</taxon>
        <taxon>Syntrophobacteria</taxon>
        <taxon>Syntrophobacterales</taxon>
        <taxon>Syntrophobacteraceae</taxon>
        <taxon>Desulfacinum</taxon>
    </lineage>
</organism>
<dbReference type="SMART" id="SM00671">
    <property type="entry name" value="SEL1"/>
    <property type="match status" value="5"/>
</dbReference>
<keyword evidence="2" id="KW-1185">Reference proteome</keyword>
<sequence>MAQLVQQAIAHDPNALKMLKELAKQNDSEAMLHLGYLYDNGLAGLEQDPEIAVKYFQKAAEGGVALGWYNLGMMFMQGRPPFLVRNPAKAREFFLKIVSDRHLGGLACVQLGRIHESEKDYQAAYIWYSQATRKGEKWLAPTRLGLYHYKGLGTVKAPKKAVQWLKEASEHWNREAQYLLGVLYSDTNATCHNPILAAQWLEIASSGGNPEYVKWYKAYVANMDEKERRVAHQKASIWINGHSYPTNIPNYDVTINVVPMHK</sequence>
<dbReference type="Proteomes" id="UP000192783">
    <property type="component" value="Unassembled WGS sequence"/>
</dbReference>
<evidence type="ECO:0000313" key="1">
    <source>
        <dbReference type="EMBL" id="SMC28589.1"/>
    </source>
</evidence>
<dbReference type="RefSeq" id="WP_170920693.1">
    <property type="nucleotide sequence ID" value="NZ_FWXF01000040.1"/>
</dbReference>
<dbReference type="InterPro" id="IPR050767">
    <property type="entry name" value="Sel1_AlgK"/>
</dbReference>
<dbReference type="STRING" id="1121390.SAMN02746041_03284"/>
<protein>
    <recommendedName>
        <fullName evidence="3">TPR repeat</fullName>
    </recommendedName>
</protein>
<dbReference type="PANTHER" id="PTHR11102:SF160">
    <property type="entry name" value="ERAD-ASSOCIATED E3 UBIQUITIN-PROTEIN LIGASE COMPONENT HRD3"/>
    <property type="match status" value="1"/>
</dbReference>
<dbReference type="SUPFAM" id="SSF81901">
    <property type="entry name" value="HCP-like"/>
    <property type="match status" value="1"/>
</dbReference>